<name>A0A3Q0IPP5_DIACI</name>
<evidence type="ECO:0000256" key="3">
    <source>
        <dbReference type="ARBA" id="ARBA00022737"/>
    </source>
</evidence>
<dbReference type="SUPFAM" id="SSF57667">
    <property type="entry name" value="beta-beta-alpha zinc fingers"/>
    <property type="match status" value="2"/>
</dbReference>
<dbReference type="InterPro" id="IPR013087">
    <property type="entry name" value="Znf_C2H2_type"/>
</dbReference>
<dbReference type="GO" id="GO:0000981">
    <property type="term" value="F:DNA-binding transcription factor activity, RNA polymerase II-specific"/>
    <property type="evidence" value="ECO:0007669"/>
    <property type="project" value="TreeGrafter"/>
</dbReference>
<evidence type="ECO:0000259" key="10">
    <source>
        <dbReference type="PROSITE" id="PS50157"/>
    </source>
</evidence>
<evidence type="ECO:0000256" key="4">
    <source>
        <dbReference type="ARBA" id="ARBA00022771"/>
    </source>
</evidence>
<evidence type="ECO:0000256" key="2">
    <source>
        <dbReference type="ARBA" id="ARBA00022723"/>
    </source>
</evidence>
<evidence type="ECO:0000256" key="9">
    <source>
        <dbReference type="PROSITE-ProRule" id="PRU00042"/>
    </source>
</evidence>
<evidence type="ECO:0000256" key="1">
    <source>
        <dbReference type="ARBA" id="ARBA00004123"/>
    </source>
</evidence>
<dbReference type="InterPro" id="IPR036236">
    <property type="entry name" value="Znf_C2H2_sf"/>
</dbReference>
<comment type="similarity">
    <text evidence="8">Belongs to the snail C2H2-type zinc-finger protein family.</text>
</comment>
<proteinExistence type="inferred from homology"/>
<sequence>MDKIDNIESKIDIEGFILQARKEEKTISESKHTIHDIAFEDVNRDAFLNEVDNDKSYYEISVVQFENNTEEKKNGSKEKRHLTVMCKYCNNFSSNEMPKILQHCRICPNEAISSKIRKLVCIVCSYSSTQTGNMKKHLRIHLGAKCYSCHFCSYSTTHGNALEIHLRNHTGEKPFKCLFCAFSSSSLAGLSYHKNKKHISSSKR</sequence>
<keyword evidence="4 9" id="KW-0863">Zinc-finger</keyword>
<dbReference type="Gene3D" id="3.30.160.60">
    <property type="entry name" value="Classic Zinc Finger"/>
    <property type="match status" value="3"/>
</dbReference>
<dbReference type="PANTHER" id="PTHR24388">
    <property type="entry name" value="ZINC FINGER PROTEIN"/>
    <property type="match status" value="1"/>
</dbReference>
<dbReference type="GO" id="GO:0008270">
    <property type="term" value="F:zinc ion binding"/>
    <property type="evidence" value="ECO:0007669"/>
    <property type="project" value="UniProtKB-KW"/>
</dbReference>
<gene>
    <name evidence="12" type="primary">LOC113466774</name>
</gene>
<dbReference type="KEGG" id="dci:113466774"/>
<dbReference type="PaxDb" id="121845-A0A3Q0IPP5"/>
<accession>A0A3Q0IPP5</accession>
<dbReference type="InterPro" id="IPR050527">
    <property type="entry name" value="Snail/Krueppel_Znf"/>
</dbReference>
<evidence type="ECO:0000313" key="11">
    <source>
        <dbReference type="Proteomes" id="UP000079169"/>
    </source>
</evidence>
<evidence type="ECO:0000256" key="8">
    <source>
        <dbReference type="ARBA" id="ARBA00037948"/>
    </source>
</evidence>
<keyword evidence="3" id="KW-0677">Repeat</keyword>
<comment type="subcellular location">
    <subcellularLocation>
        <location evidence="1">Nucleus</location>
    </subcellularLocation>
</comment>
<evidence type="ECO:0000256" key="6">
    <source>
        <dbReference type="ARBA" id="ARBA00023125"/>
    </source>
</evidence>
<evidence type="ECO:0000256" key="7">
    <source>
        <dbReference type="ARBA" id="ARBA00023242"/>
    </source>
</evidence>
<reference evidence="12" key="1">
    <citation type="submission" date="2025-08" db="UniProtKB">
        <authorList>
            <consortium name="RefSeq"/>
        </authorList>
    </citation>
    <scope>IDENTIFICATION</scope>
</reference>
<keyword evidence="11" id="KW-1185">Reference proteome</keyword>
<dbReference type="Proteomes" id="UP000079169">
    <property type="component" value="Unplaced"/>
</dbReference>
<organism evidence="11 12">
    <name type="scientific">Diaphorina citri</name>
    <name type="common">Asian citrus psyllid</name>
    <dbReference type="NCBI Taxonomy" id="121845"/>
    <lineage>
        <taxon>Eukaryota</taxon>
        <taxon>Metazoa</taxon>
        <taxon>Ecdysozoa</taxon>
        <taxon>Arthropoda</taxon>
        <taxon>Hexapoda</taxon>
        <taxon>Insecta</taxon>
        <taxon>Pterygota</taxon>
        <taxon>Neoptera</taxon>
        <taxon>Paraneoptera</taxon>
        <taxon>Hemiptera</taxon>
        <taxon>Sternorrhyncha</taxon>
        <taxon>Psylloidea</taxon>
        <taxon>Psyllidae</taxon>
        <taxon>Diaphorininae</taxon>
        <taxon>Diaphorina</taxon>
    </lineage>
</organism>
<dbReference type="GO" id="GO:0005634">
    <property type="term" value="C:nucleus"/>
    <property type="evidence" value="ECO:0007669"/>
    <property type="project" value="UniProtKB-SubCell"/>
</dbReference>
<dbReference type="PANTHER" id="PTHR24388:SF54">
    <property type="entry name" value="PROTEIN ESCARGOT"/>
    <property type="match status" value="1"/>
</dbReference>
<protein>
    <submittedName>
        <fullName evidence="12">Zinc finger X-chromosomal protein-like</fullName>
    </submittedName>
</protein>
<dbReference type="RefSeq" id="XP_026678261.1">
    <property type="nucleotide sequence ID" value="XM_026822460.1"/>
</dbReference>
<evidence type="ECO:0000256" key="5">
    <source>
        <dbReference type="ARBA" id="ARBA00022833"/>
    </source>
</evidence>
<keyword evidence="2" id="KW-0479">Metal-binding</keyword>
<keyword evidence="7" id="KW-0539">Nucleus</keyword>
<dbReference type="GO" id="GO:0000978">
    <property type="term" value="F:RNA polymerase II cis-regulatory region sequence-specific DNA binding"/>
    <property type="evidence" value="ECO:0007669"/>
    <property type="project" value="TreeGrafter"/>
</dbReference>
<dbReference type="Pfam" id="PF23611">
    <property type="entry name" value="zf-C2H2_16"/>
    <property type="match status" value="1"/>
</dbReference>
<feature type="domain" description="C2H2-type" evidence="10">
    <location>
        <begin position="147"/>
        <end position="174"/>
    </location>
</feature>
<dbReference type="GeneID" id="113466774"/>
<keyword evidence="6" id="KW-0238">DNA-binding</keyword>
<dbReference type="InterPro" id="IPR056438">
    <property type="entry name" value="Znf-C2H2_CTCF"/>
</dbReference>
<dbReference type="SMART" id="SM00355">
    <property type="entry name" value="ZnF_C2H2"/>
    <property type="match status" value="3"/>
</dbReference>
<dbReference type="AlphaFoldDB" id="A0A3Q0IPP5"/>
<feature type="domain" description="C2H2-type" evidence="10">
    <location>
        <begin position="119"/>
        <end position="146"/>
    </location>
</feature>
<keyword evidence="5" id="KW-0862">Zinc</keyword>
<dbReference type="PROSITE" id="PS50157">
    <property type="entry name" value="ZINC_FINGER_C2H2_2"/>
    <property type="match status" value="2"/>
</dbReference>
<dbReference type="STRING" id="121845.A0A3Q0IPP5"/>
<evidence type="ECO:0000313" key="12">
    <source>
        <dbReference type="RefSeq" id="XP_026678261.1"/>
    </source>
</evidence>